<evidence type="ECO:0000256" key="9">
    <source>
        <dbReference type="SAM" id="SignalP"/>
    </source>
</evidence>
<dbReference type="EC" id="3.2.1.22" evidence="3 8"/>
<evidence type="ECO:0000256" key="4">
    <source>
        <dbReference type="ARBA" id="ARBA00022729"/>
    </source>
</evidence>
<accession>A0A4S4N124</accession>
<dbReference type="PROSITE" id="PS00512">
    <property type="entry name" value="ALPHA_GALACTOSIDASE"/>
    <property type="match status" value="1"/>
</dbReference>
<dbReference type="InterPro" id="IPR000111">
    <property type="entry name" value="Glyco_hydro_27/36_CS"/>
</dbReference>
<organism evidence="11 12">
    <name type="scientific">Antrodiella citrinella</name>
    <dbReference type="NCBI Taxonomy" id="2447956"/>
    <lineage>
        <taxon>Eukaryota</taxon>
        <taxon>Fungi</taxon>
        <taxon>Dikarya</taxon>
        <taxon>Basidiomycota</taxon>
        <taxon>Agaricomycotina</taxon>
        <taxon>Agaricomycetes</taxon>
        <taxon>Polyporales</taxon>
        <taxon>Steccherinaceae</taxon>
        <taxon>Antrodiella</taxon>
    </lineage>
</organism>
<dbReference type="Proteomes" id="UP000308730">
    <property type="component" value="Unassembled WGS sequence"/>
</dbReference>
<keyword evidence="4 9" id="KW-0732">Signal</keyword>
<dbReference type="OrthoDB" id="5795902at2759"/>
<evidence type="ECO:0000256" key="6">
    <source>
        <dbReference type="ARBA" id="ARBA00023157"/>
    </source>
</evidence>
<keyword evidence="6 8" id="KW-1015">Disulfide bond</keyword>
<feature type="domain" description="Alpha galactosidase C-terminal" evidence="10">
    <location>
        <begin position="335"/>
        <end position="369"/>
    </location>
</feature>
<dbReference type="SUPFAM" id="SSF51011">
    <property type="entry name" value="Glycosyl hydrolase domain"/>
    <property type="match status" value="1"/>
</dbReference>
<protein>
    <recommendedName>
        <fullName evidence="3 8">Alpha-galactosidase</fullName>
        <ecNumber evidence="3 8">3.2.1.22</ecNumber>
    </recommendedName>
    <alternativeName>
        <fullName evidence="8">Melibiase</fullName>
    </alternativeName>
</protein>
<evidence type="ECO:0000259" key="10">
    <source>
        <dbReference type="Pfam" id="PF17801"/>
    </source>
</evidence>
<evidence type="ECO:0000313" key="11">
    <source>
        <dbReference type="EMBL" id="THH31985.1"/>
    </source>
</evidence>
<name>A0A4S4N124_9APHY</name>
<evidence type="ECO:0000313" key="12">
    <source>
        <dbReference type="Proteomes" id="UP000308730"/>
    </source>
</evidence>
<keyword evidence="5 8" id="KW-0378">Hydrolase</keyword>
<dbReference type="Pfam" id="PF17801">
    <property type="entry name" value="Melibiase_C"/>
    <property type="match status" value="1"/>
</dbReference>
<evidence type="ECO:0000256" key="5">
    <source>
        <dbReference type="ARBA" id="ARBA00022801"/>
    </source>
</evidence>
<keyword evidence="12" id="KW-1185">Reference proteome</keyword>
<reference evidence="11 12" key="1">
    <citation type="submission" date="2019-02" db="EMBL/GenBank/DDBJ databases">
        <title>Genome sequencing of the rare red list fungi Antrodiella citrinella (Flaviporus citrinellus).</title>
        <authorList>
            <person name="Buettner E."/>
            <person name="Kellner H."/>
        </authorList>
    </citation>
    <scope>NUCLEOTIDE SEQUENCE [LARGE SCALE GENOMIC DNA]</scope>
    <source>
        <strain evidence="11 12">DSM 108506</strain>
    </source>
</reference>
<feature type="signal peptide" evidence="9">
    <location>
        <begin position="1"/>
        <end position="19"/>
    </location>
</feature>
<dbReference type="Pfam" id="PF16499">
    <property type="entry name" value="Melibiase_2"/>
    <property type="match status" value="1"/>
</dbReference>
<feature type="chain" id="PRO_5020512132" description="Alpha-galactosidase" evidence="9">
    <location>
        <begin position="20"/>
        <end position="438"/>
    </location>
</feature>
<dbReference type="FunFam" id="3.20.20.70:FF:000202">
    <property type="entry name" value="Alpha-galactosidase"/>
    <property type="match status" value="1"/>
</dbReference>
<dbReference type="InterPro" id="IPR017853">
    <property type="entry name" value="GH"/>
</dbReference>
<evidence type="ECO:0000256" key="7">
    <source>
        <dbReference type="ARBA" id="ARBA00023295"/>
    </source>
</evidence>
<comment type="caution">
    <text evidence="11">The sequence shown here is derived from an EMBL/GenBank/DDBJ whole genome shotgun (WGS) entry which is preliminary data.</text>
</comment>
<dbReference type="Gene3D" id="3.20.20.70">
    <property type="entry name" value="Aldolase class I"/>
    <property type="match status" value="1"/>
</dbReference>
<evidence type="ECO:0000256" key="2">
    <source>
        <dbReference type="ARBA" id="ARBA00009743"/>
    </source>
</evidence>
<dbReference type="InterPro" id="IPR041233">
    <property type="entry name" value="Melibiase_C"/>
</dbReference>
<sequence>MFKPFDLKLAALLGTLVRAMDNGLALTPQMGWNTWNHFGCNIDADVVLSAANALVDQNLTSFGYNYVLMDDCWHAASRDPDTGAPRADPVKFPNGIKGVVDQVHALGLKAGIYSDAGMYTCGGNFGSLGFEEIDAQTYAEWGIDYLKYDNCFNEGRSGTPKISFDRYANMSRALNATGRPILYSLCNWGEDGPWNFAPTIANSWRISGDIMDSFDRFDERCPCTQVIDCTYAGFHCAMTRIIDFAAPVLQKARKGAWNDLDIMEVGQGGMNNDEYITHFSFWAMLKSPLILGMDLTSMTNETVSIITNDAIIALNQDDAGSPANRIWKRTVADGGDLQLWQGSLVNNTFVIALLNTSPKNQTVDVDFYDAFFDQARPLLFLSLAIIDYLCLDTYESHSYRARYTSSKPGNWLDSEGANWDAPDEGVARGTCSVVYEKR</sequence>
<dbReference type="InterPro" id="IPR002241">
    <property type="entry name" value="Glyco_hydro_27"/>
</dbReference>
<evidence type="ECO:0000256" key="3">
    <source>
        <dbReference type="ARBA" id="ARBA00012755"/>
    </source>
</evidence>
<comment type="catalytic activity">
    <reaction evidence="1 8">
        <text>Hydrolysis of terminal, non-reducing alpha-D-galactose residues in alpha-D-galactosides, including galactose oligosaccharides, galactomannans and galactolipids.</text>
        <dbReference type="EC" id="3.2.1.22"/>
    </reaction>
</comment>
<evidence type="ECO:0000256" key="1">
    <source>
        <dbReference type="ARBA" id="ARBA00001255"/>
    </source>
</evidence>
<dbReference type="Gene3D" id="2.60.40.1180">
    <property type="entry name" value="Golgi alpha-mannosidase II"/>
    <property type="match status" value="1"/>
</dbReference>
<dbReference type="GO" id="GO:0004557">
    <property type="term" value="F:alpha-galactosidase activity"/>
    <property type="evidence" value="ECO:0007669"/>
    <property type="project" value="UniProtKB-EC"/>
</dbReference>
<dbReference type="GO" id="GO:0005995">
    <property type="term" value="P:melibiose catabolic process"/>
    <property type="evidence" value="ECO:0007669"/>
    <property type="project" value="UniProtKB-ARBA"/>
</dbReference>
<gene>
    <name evidence="11" type="ORF">EUX98_g2205</name>
</gene>
<dbReference type="InterPro" id="IPR013785">
    <property type="entry name" value="Aldolase_TIM"/>
</dbReference>
<dbReference type="EMBL" id="SGPM01000032">
    <property type="protein sequence ID" value="THH31985.1"/>
    <property type="molecule type" value="Genomic_DNA"/>
</dbReference>
<keyword evidence="7 8" id="KW-0326">Glycosidase</keyword>
<evidence type="ECO:0000256" key="8">
    <source>
        <dbReference type="RuleBase" id="RU361168"/>
    </source>
</evidence>
<comment type="similarity">
    <text evidence="2 8">Belongs to the glycosyl hydrolase 27 family.</text>
</comment>
<dbReference type="CDD" id="cd14792">
    <property type="entry name" value="GH27"/>
    <property type="match status" value="1"/>
</dbReference>
<proteinExistence type="inferred from homology"/>
<dbReference type="InterPro" id="IPR013780">
    <property type="entry name" value="Glyco_hydro_b"/>
</dbReference>
<dbReference type="AlphaFoldDB" id="A0A4S4N124"/>
<dbReference type="PANTHER" id="PTHR11452">
    <property type="entry name" value="ALPHA-GALACTOSIDASE/ALPHA-N-ACETYLGALACTOSAMINIDASE"/>
    <property type="match status" value="1"/>
</dbReference>
<dbReference type="PRINTS" id="PR00740">
    <property type="entry name" value="GLHYDRLASE27"/>
</dbReference>
<dbReference type="SUPFAM" id="SSF51445">
    <property type="entry name" value="(Trans)glycosidases"/>
    <property type="match status" value="1"/>
</dbReference>
<dbReference type="PANTHER" id="PTHR11452:SF75">
    <property type="entry name" value="ALPHA-GALACTOSIDASE MEL1"/>
    <property type="match status" value="1"/>
</dbReference>